<evidence type="ECO:0000313" key="3">
    <source>
        <dbReference type="Proteomes" id="UP000297595"/>
    </source>
</evidence>
<proteinExistence type="predicted"/>
<evidence type="ECO:0000313" key="2">
    <source>
        <dbReference type="EMBL" id="TGJ68305.1"/>
    </source>
</evidence>
<feature type="region of interest" description="Disordered" evidence="1">
    <location>
        <begin position="16"/>
        <end position="74"/>
    </location>
</feature>
<comment type="caution">
    <text evidence="2">The sequence shown here is derived from an EMBL/GenBank/DDBJ whole genome shotgun (WGS) entry which is preliminary data.</text>
</comment>
<protein>
    <submittedName>
        <fullName evidence="2">Uncharacterized protein</fullName>
    </submittedName>
</protein>
<dbReference type="Proteomes" id="UP000297595">
    <property type="component" value="Unassembled WGS sequence"/>
</dbReference>
<evidence type="ECO:0000256" key="1">
    <source>
        <dbReference type="SAM" id="MobiDB-lite"/>
    </source>
</evidence>
<dbReference type="OrthoDB" id="10464954at2759"/>
<organism evidence="2 3">
    <name type="scientific">Orbilia oligospora</name>
    <name type="common">Nematode-trapping fungus</name>
    <name type="synonym">Arthrobotrys oligospora</name>
    <dbReference type="NCBI Taxonomy" id="2813651"/>
    <lineage>
        <taxon>Eukaryota</taxon>
        <taxon>Fungi</taxon>
        <taxon>Dikarya</taxon>
        <taxon>Ascomycota</taxon>
        <taxon>Pezizomycotina</taxon>
        <taxon>Orbiliomycetes</taxon>
        <taxon>Orbiliales</taxon>
        <taxon>Orbiliaceae</taxon>
        <taxon>Orbilia</taxon>
    </lineage>
</organism>
<name>A0A7C8K5E8_ORBOL</name>
<gene>
    <name evidence="2" type="ORF">EYR41_007363</name>
</gene>
<sequence>MHQLAGASRKDFLKRKKIAGGSASGGGKVEEDEENVEEEVTLRHEVELSPVNEPISDVRTSKTQKPTRKSPSETHVEIKKFQEVIGDGFVVQEKYVFLVMRLWTVVQGLRSVPGFRLLEALEGCMTNKHVTDLKYREHKMVLTNNEVTIKWFQYPTENQGRYAVEVWYGNGDYQVEMNLKEAAKMLQLAGASRKDSLRGRRLLEDLPVKEKLRRM</sequence>
<reference evidence="2 3" key="1">
    <citation type="submission" date="2019-03" db="EMBL/GenBank/DDBJ databases">
        <title>Nematode-trapping fungi genome.</title>
        <authorList>
            <person name="Vidal-Diez De Ulzurrun G."/>
        </authorList>
    </citation>
    <scope>NUCLEOTIDE SEQUENCE [LARGE SCALE GENOMIC DNA]</scope>
    <source>
        <strain evidence="2 3">TWF154</strain>
    </source>
</reference>
<accession>A0A7C8K5E8</accession>
<dbReference type="AlphaFoldDB" id="A0A7C8K5E8"/>
<feature type="compositionally biased region" description="Acidic residues" evidence="1">
    <location>
        <begin position="30"/>
        <end position="39"/>
    </location>
</feature>
<dbReference type="EMBL" id="SOZJ01000004">
    <property type="protein sequence ID" value="TGJ68305.1"/>
    <property type="molecule type" value="Genomic_DNA"/>
</dbReference>